<evidence type="ECO:0000313" key="1">
    <source>
        <dbReference type="EMBL" id="SPO25972.1"/>
    </source>
</evidence>
<dbReference type="EMBL" id="OOIN01000012">
    <property type="protein sequence ID" value="SPO25972.1"/>
    <property type="molecule type" value="Genomic_DNA"/>
</dbReference>
<keyword evidence="2" id="KW-1185">Reference proteome</keyword>
<proteinExistence type="predicted"/>
<gene>
    <name evidence="1" type="ORF">UTRI_03337</name>
</gene>
<dbReference type="Proteomes" id="UP000324022">
    <property type="component" value="Unassembled WGS sequence"/>
</dbReference>
<accession>A0A5C3E616</accession>
<evidence type="ECO:0000313" key="2">
    <source>
        <dbReference type="Proteomes" id="UP000324022"/>
    </source>
</evidence>
<organism evidence="1 2">
    <name type="scientific">Ustilago trichophora</name>
    <dbReference type="NCBI Taxonomy" id="86804"/>
    <lineage>
        <taxon>Eukaryota</taxon>
        <taxon>Fungi</taxon>
        <taxon>Dikarya</taxon>
        <taxon>Basidiomycota</taxon>
        <taxon>Ustilaginomycotina</taxon>
        <taxon>Ustilaginomycetes</taxon>
        <taxon>Ustilaginales</taxon>
        <taxon>Ustilaginaceae</taxon>
        <taxon>Ustilago</taxon>
    </lineage>
</organism>
<dbReference type="AlphaFoldDB" id="A0A5C3E616"/>
<name>A0A5C3E616_9BASI</name>
<sequence length="159" mass="17742">MCAFDELSIVQSSATPILLQYEVCITQHQEHRAPTASKSDVSSAKSSREDLCNPPTYEACTIDSVTPRVKNNFFRRFFTRNSAKKAELPSYREAELIEAWAKVGIDINDRSQGPRPKCTPEEWLGAMDGLFGAPTLPKAQTKEKKEAVVVHAFPGSRRI</sequence>
<reference evidence="1 2" key="1">
    <citation type="submission" date="2018-03" db="EMBL/GenBank/DDBJ databases">
        <authorList>
            <person name="Guldener U."/>
        </authorList>
    </citation>
    <scope>NUCLEOTIDE SEQUENCE [LARGE SCALE GENOMIC DNA]</scope>
    <source>
        <strain evidence="1 2">NBRC100155</strain>
    </source>
</reference>
<protein>
    <submittedName>
        <fullName evidence="1">Uncharacterized protein</fullName>
    </submittedName>
</protein>
<dbReference type="OrthoDB" id="2541982at2759"/>